<dbReference type="AlphaFoldDB" id="A0A8J3HUB7"/>
<keyword evidence="3" id="KW-1185">Reference proteome</keyword>
<keyword evidence="1" id="KW-1133">Transmembrane helix</keyword>
<name>A0A8J3HUB7_9RICK</name>
<feature type="transmembrane region" description="Helical" evidence="1">
    <location>
        <begin position="29"/>
        <end position="61"/>
    </location>
</feature>
<accession>A0A8J3HUB7</accession>
<dbReference type="Proteomes" id="UP000637906">
    <property type="component" value="Unassembled WGS sequence"/>
</dbReference>
<gene>
    <name evidence="2" type="ORF">sL5_01980</name>
</gene>
<proteinExistence type="predicted"/>
<evidence type="ECO:0000313" key="3">
    <source>
        <dbReference type="Proteomes" id="UP000637906"/>
    </source>
</evidence>
<keyword evidence="1" id="KW-0812">Transmembrane</keyword>
<comment type="caution">
    <text evidence="2">The sequence shown here is derived from an EMBL/GenBank/DDBJ whole genome shotgun (WGS) entry which is preliminary data.</text>
</comment>
<evidence type="ECO:0000256" key="1">
    <source>
        <dbReference type="SAM" id="Phobius"/>
    </source>
</evidence>
<reference evidence="2 3" key="1">
    <citation type="journal article" date="2021" name="Microb. Ecol.">
        <title>Candidatus Mesenet longicola: Novel Endosymbionts of Brontispa longissima that Induce Cytoplasmic Incompatibility.</title>
        <authorList>
            <person name="Takano S."/>
            <person name="Gotoh Y."/>
            <person name="Hayashi T."/>
        </authorList>
    </citation>
    <scope>NUCLEOTIDE SEQUENCE [LARGE SCALE GENOMIC DNA]</scope>
    <source>
        <strain evidence="2">L5</strain>
    </source>
</reference>
<protein>
    <submittedName>
        <fullName evidence="2">Uncharacterized protein</fullName>
    </submittedName>
</protein>
<organism evidence="2 3">
    <name type="scientific">Candidatus Mesenet longicola</name>
    <dbReference type="NCBI Taxonomy" id="1892558"/>
    <lineage>
        <taxon>Bacteria</taxon>
        <taxon>Pseudomonadati</taxon>
        <taxon>Pseudomonadota</taxon>
        <taxon>Alphaproteobacteria</taxon>
        <taxon>Rickettsiales</taxon>
        <taxon>Anaplasmataceae</taxon>
        <taxon>Candidatus Mesenet</taxon>
    </lineage>
</organism>
<evidence type="ECO:0000313" key="2">
    <source>
        <dbReference type="EMBL" id="GHM59205.1"/>
    </source>
</evidence>
<keyword evidence="1" id="KW-0472">Membrane</keyword>
<dbReference type="EMBL" id="BNGU01000004">
    <property type="protein sequence ID" value="GHM59205.1"/>
    <property type="molecule type" value="Genomic_DNA"/>
</dbReference>
<sequence>MRLHLFFTNAVSSKPDDSKLSKLIKSLLKLPICIIAAAILIPCIILNLVISLVPLLIVLAINKNIANDKKNSVLIEVKSDGEYNKLIEEKVTKLNDDEHNPLAEEQEDNQALINGHSQTVRVISQNTGSEENVDQSTVIDGINNRDVKDGKAIVRVVGNDSNVTMKGIITADMHGHSESTASGFFFGCQIVPYGLDFQFGCKTRTGGTKVEAIEELMQDGSARTMLSGDGGILEVEECNSNRASIEEV</sequence>